<name>A0A4W4DWF2_ELEEL</name>
<dbReference type="OMA" id="ELYIVEH"/>
<dbReference type="GO" id="GO:0042130">
    <property type="term" value="P:negative regulation of T cell proliferation"/>
    <property type="evidence" value="ECO:0007669"/>
    <property type="project" value="TreeGrafter"/>
</dbReference>
<feature type="signal peptide" evidence="12">
    <location>
        <begin position="1"/>
        <end position="29"/>
    </location>
</feature>
<dbReference type="Pfam" id="PF22705">
    <property type="entry name" value="C2-set_3"/>
    <property type="match status" value="1"/>
</dbReference>
<keyword evidence="10" id="KW-0393">Immunoglobulin domain</keyword>
<feature type="chain" id="PRO_5044335492" evidence="12">
    <location>
        <begin position="30"/>
        <end position="304"/>
    </location>
</feature>
<dbReference type="Ensembl" id="ENSEEET00000003582.2">
    <property type="protein sequence ID" value="ENSEEEP00000003530.2"/>
    <property type="gene ID" value="ENSEEEG00000001949.2"/>
</dbReference>
<dbReference type="InterPro" id="IPR036179">
    <property type="entry name" value="Ig-like_dom_sf"/>
</dbReference>
<dbReference type="AlphaFoldDB" id="A0A4W4DWF2"/>
<dbReference type="GO" id="GO:0071222">
    <property type="term" value="P:cellular response to lipopolysaccharide"/>
    <property type="evidence" value="ECO:0007669"/>
    <property type="project" value="TreeGrafter"/>
</dbReference>
<dbReference type="GO" id="GO:0042102">
    <property type="term" value="P:positive regulation of T cell proliferation"/>
    <property type="evidence" value="ECO:0007669"/>
    <property type="project" value="TreeGrafter"/>
</dbReference>
<dbReference type="Proteomes" id="UP000314983">
    <property type="component" value="Chromosome 6"/>
</dbReference>
<reference evidence="14" key="3">
    <citation type="submission" date="2020-05" db="EMBL/GenBank/DDBJ databases">
        <title>Electrophorus electricus (electric eel) genome, fEleEle1, primary haplotype.</title>
        <authorList>
            <person name="Myers G."/>
            <person name="Meyer A."/>
            <person name="Fedrigo O."/>
            <person name="Formenti G."/>
            <person name="Rhie A."/>
            <person name="Tracey A."/>
            <person name="Sims Y."/>
            <person name="Jarvis E.D."/>
        </authorList>
    </citation>
    <scope>NUCLEOTIDE SEQUENCE [LARGE SCALE GENOMIC DNA]</scope>
</reference>
<reference evidence="14" key="4">
    <citation type="submission" date="2025-08" db="UniProtKB">
        <authorList>
            <consortium name="Ensembl"/>
        </authorList>
    </citation>
    <scope>IDENTIFICATION</scope>
</reference>
<evidence type="ECO:0000256" key="5">
    <source>
        <dbReference type="ARBA" id="ARBA00022989"/>
    </source>
</evidence>
<evidence type="ECO:0000259" key="13">
    <source>
        <dbReference type="Pfam" id="PF22705"/>
    </source>
</evidence>
<reference evidence="15" key="1">
    <citation type="journal article" date="2014" name="Science">
        <title>Nonhuman genetics. Genomic basis for the convergent evolution of electric organs.</title>
        <authorList>
            <person name="Gallant J.R."/>
            <person name="Traeger L.L."/>
            <person name="Volkening J.D."/>
            <person name="Moffett H."/>
            <person name="Chen P.H."/>
            <person name="Novina C.D."/>
            <person name="Phillips G.N.Jr."/>
            <person name="Anand R."/>
            <person name="Wells G.B."/>
            <person name="Pinch M."/>
            <person name="Guth R."/>
            <person name="Unguez G.A."/>
            <person name="Albert J.S."/>
            <person name="Zakon H.H."/>
            <person name="Samanta M.P."/>
            <person name="Sussman M.R."/>
        </authorList>
    </citation>
    <scope>NUCLEOTIDE SEQUENCE [LARGE SCALE GENOMIC DNA]</scope>
</reference>
<keyword evidence="5 11" id="KW-1133">Transmembrane helix</keyword>
<evidence type="ECO:0000313" key="15">
    <source>
        <dbReference type="Proteomes" id="UP000314983"/>
    </source>
</evidence>
<dbReference type="PANTHER" id="PTHR25466:SF3">
    <property type="entry name" value="PROGRAMMED CELL DEATH 1 LIGAND 1"/>
    <property type="match status" value="1"/>
</dbReference>
<dbReference type="SUPFAM" id="SSF48726">
    <property type="entry name" value="Immunoglobulin"/>
    <property type="match status" value="2"/>
</dbReference>
<dbReference type="InterPro" id="IPR053896">
    <property type="entry name" value="BTN3A2-like_Ig-C"/>
</dbReference>
<dbReference type="InterPro" id="IPR051713">
    <property type="entry name" value="T-cell_Activation_Regulation"/>
</dbReference>
<evidence type="ECO:0000256" key="7">
    <source>
        <dbReference type="ARBA" id="ARBA00023157"/>
    </source>
</evidence>
<reference evidence="15" key="2">
    <citation type="journal article" date="2017" name="Sci. Adv.">
        <title>A tail of two voltages: Proteomic comparison of the three electric organs of the electric eel.</title>
        <authorList>
            <person name="Traeger L.L."/>
            <person name="Sabat G."/>
            <person name="Barrett-Wilt G.A."/>
            <person name="Wells G.B."/>
            <person name="Sussman M.R."/>
        </authorList>
    </citation>
    <scope>NUCLEOTIDE SEQUENCE [LARGE SCALE GENOMIC DNA]</scope>
</reference>
<sequence>MERLFCSCLPAALTASSSLQLCAVHVCLASYAATDCHVVTYDIHSSFRPENKEVGSSLIFLLSLPILISNLFSVSLPFTALFTVEAEQDSYYAELHSEIKMDRFRGRAQLVKEDLLKFRAVLELSQLQLNDSGMYRCIVKHQDVDYKQTKLTIWGQFSLEKNIRRTGTEEVELSCQSQGFPLAKVIWRDGRLQSLMQGSRSTNETTSEGTWNITSRVTVHTNVISNYTCSFESENRDSQEATFRIPAIAVVAVIVIVAVTSLVLHRRRKGWLSWFLVLTFTLFCVSRTAYGVLCMEVHVYHNPL</sequence>
<evidence type="ECO:0000256" key="12">
    <source>
        <dbReference type="SAM" id="SignalP"/>
    </source>
</evidence>
<keyword evidence="7" id="KW-1015">Disulfide bond</keyword>
<dbReference type="GO" id="GO:0006955">
    <property type="term" value="P:immune response"/>
    <property type="evidence" value="ECO:0007669"/>
    <property type="project" value="TreeGrafter"/>
</dbReference>
<keyword evidence="4 12" id="KW-0732">Signal</keyword>
<evidence type="ECO:0000256" key="11">
    <source>
        <dbReference type="SAM" id="Phobius"/>
    </source>
</evidence>
<keyword evidence="15" id="KW-1185">Reference proteome</keyword>
<feature type="domain" description="Butyrophilin subfamily 3 member A2-like Ig-C" evidence="13">
    <location>
        <begin position="165"/>
        <end position="234"/>
    </location>
</feature>
<proteinExistence type="predicted"/>
<dbReference type="GO" id="GO:0031295">
    <property type="term" value="P:T cell costimulation"/>
    <property type="evidence" value="ECO:0007669"/>
    <property type="project" value="TreeGrafter"/>
</dbReference>
<dbReference type="InterPro" id="IPR013783">
    <property type="entry name" value="Ig-like_fold"/>
</dbReference>
<evidence type="ECO:0000256" key="6">
    <source>
        <dbReference type="ARBA" id="ARBA00023136"/>
    </source>
</evidence>
<evidence type="ECO:0000256" key="1">
    <source>
        <dbReference type="ARBA" id="ARBA00004251"/>
    </source>
</evidence>
<evidence type="ECO:0000256" key="10">
    <source>
        <dbReference type="ARBA" id="ARBA00023319"/>
    </source>
</evidence>
<evidence type="ECO:0000256" key="8">
    <source>
        <dbReference type="ARBA" id="ARBA00023170"/>
    </source>
</evidence>
<feature type="transmembrane region" description="Helical" evidence="11">
    <location>
        <begin position="271"/>
        <end position="293"/>
    </location>
</feature>
<evidence type="ECO:0000313" key="14">
    <source>
        <dbReference type="Ensembl" id="ENSEEEP00000003530.2"/>
    </source>
</evidence>
<keyword evidence="9" id="KW-0325">Glycoprotein</keyword>
<comment type="subcellular location">
    <subcellularLocation>
        <location evidence="1">Cell membrane</location>
        <topology evidence="1">Single-pass type I membrane protein</topology>
    </subcellularLocation>
</comment>
<keyword evidence="2" id="KW-1003">Cell membrane</keyword>
<evidence type="ECO:0000256" key="4">
    <source>
        <dbReference type="ARBA" id="ARBA00022729"/>
    </source>
</evidence>
<feature type="transmembrane region" description="Helical" evidence="11">
    <location>
        <begin position="243"/>
        <end position="264"/>
    </location>
</feature>
<accession>A0A4W4DWF2</accession>
<dbReference type="PANTHER" id="PTHR25466">
    <property type="entry name" value="T-LYMPHOCYTE ACTIVATION ANTIGEN"/>
    <property type="match status" value="1"/>
</dbReference>
<keyword evidence="8" id="KW-0675">Receptor</keyword>
<dbReference type="GeneTree" id="ENSGT00940000161373"/>
<protein>
    <submittedName>
        <fullName evidence="14">Si:ch211-241b2.5</fullName>
    </submittedName>
</protein>
<dbReference type="GO" id="GO:0009897">
    <property type="term" value="C:external side of plasma membrane"/>
    <property type="evidence" value="ECO:0007669"/>
    <property type="project" value="TreeGrafter"/>
</dbReference>
<evidence type="ECO:0000256" key="3">
    <source>
        <dbReference type="ARBA" id="ARBA00022692"/>
    </source>
</evidence>
<dbReference type="GO" id="GO:0007166">
    <property type="term" value="P:cell surface receptor signaling pathway"/>
    <property type="evidence" value="ECO:0007669"/>
    <property type="project" value="TreeGrafter"/>
</dbReference>
<reference evidence="14" key="5">
    <citation type="submission" date="2025-09" db="UniProtKB">
        <authorList>
            <consortium name="Ensembl"/>
        </authorList>
    </citation>
    <scope>IDENTIFICATION</scope>
</reference>
<evidence type="ECO:0000256" key="2">
    <source>
        <dbReference type="ARBA" id="ARBA00022475"/>
    </source>
</evidence>
<organism evidence="14 15">
    <name type="scientific">Electrophorus electricus</name>
    <name type="common">Electric eel</name>
    <name type="synonym">Gymnotus electricus</name>
    <dbReference type="NCBI Taxonomy" id="8005"/>
    <lineage>
        <taxon>Eukaryota</taxon>
        <taxon>Metazoa</taxon>
        <taxon>Chordata</taxon>
        <taxon>Craniata</taxon>
        <taxon>Vertebrata</taxon>
        <taxon>Euteleostomi</taxon>
        <taxon>Actinopterygii</taxon>
        <taxon>Neopterygii</taxon>
        <taxon>Teleostei</taxon>
        <taxon>Ostariophysi</taxon>
        <taxon>Gymnotiformes</taxon>
        <taxon>Gymnotoidei</taxon>
        <taxon>Gymnotidae</taxon>
        <taxon>Electrophorus</taxon>
    </lineage>
</organism>
<evidence type="ECO:0000256" key="9">
    <source>
        <dbReference type="ARBA" id="ARBA00023180"/>
    </source>
</evidence>
<dbReference type="Gene3D" id="2.60.40.10">
    <property type="entry name" value="Immunoglobulins"/>
    <property type="match status" value="2"/>
</dbReference>
<keyword evidence="3 11" id="KW-0812">Transmembrane</keyword>
<keyword evidence="6 11" id="KW-0472">Membrane</keyword>